<comment type="pathway">
    <text evidence="2">Secondary metabolite biosynthesis; terpenoid biosynthesis.</text>
</comment>
<dbReference type="FunFam" id="1.10.600.10:FF:000007">
    <property type="entry name" value="Isoprene synthase, chloroplastic"/>
    <property type="match status" value="1"/>
</dbReference>
<dbReference type="AlphaFoldDB" id="A0A9P1EMZ1"/>
<dbReference type="GO" id="GO:0000287">
    <property type="term" value="F:magnesium ion binding"/>
    <property type="evidence" value="ECO:0007669"/>
    <property type="project" value="InterPro"/>
</dbReference>
<dbReference type="PANTHER" id="PTHR31225">
    <property type="entry name" value="OS04G0344100 PROTEIN-RELATED"/>
    <property type="match status" value="1"/>
</dbReference>
<evidence type="ECO:0000313" key="9">
    <source>
        <dbReference type="EMBL" id="CAH9118872.1"/>
    </source>
</evidence>
<keyword evidence="4" id="KW-0479">Metal-binding</keyword>
<keyword evidence="10" id="KW-1185">Reference proteome</keyword>
<name>A0A9P1EMZ1_CUSEU</name>
<dbReference type="InterPro" id="IPR005630">
    <property type="entry name" value="Terpene_synthase_metal-bd"/>
</dbReference>
<dbReference type="InterPro" id="IPR001906">
    <property type="entry name" value="Terpene_synth_N"/>
</dbReference>
<dbReference type="SUPFAM" id="SSF48576">
    <property type="entry name" value="Terpenoid synthases"/>
    <property type="match status" value="1"/>
</dbReference>
<dbReference type="InterPro" id="IPR050148">
    <property type="entry name" value="Terpene_synthase-like"/>
</dbReference>
<dbReference type="PANTHER" id="PTHR31225:SF221">
    <property type="entry name" value="(-)-GERMACRENE D SYNTHASE"/>
    <property type="match status" value="1"/>
</dbReference>
<evidence type="ECO:0000256" key="4">
    <source>
        <dbReference type="ARBA" id="ARBA00022723"/>
    </source>
</evidence>
<dbReference type="InterPro" id="IPR034741">
    <property type="entry name" value="Terpene_cyclase-like_1_C"/>
</dbReference>
<dbReference type="FunFam" id="1.50.10.130:FF:000001">
    <property type="entry name" value="Isoprene synthase, chloroplastic"/>
    <property type="match status" value="1"/>
</dbReference>
<evidence type="ECO:0000256" key="6">
    <source>
        <dbReference type="SAM" id="Coils"/>
    </source>
</evidence>
<reference evidence="9" key="1">
    <citation type="submission" date="2022-07" db="EMBL/GenBank/DDBJ databases">
        <authorList>
            <person name="Macas J."/>
            <person name="Novak P."/>
            <person name="Neumann P."/>
        </authorList>
    </citation>
    <scope>NUCLEOTIDE SEQUENCE</scope>
</reference>
<dbReference type="SUPFAM" id="SSF48239">
    <property type="entry name" value="Terpenoid cyclases/Protein prenyltransferases"/>
    <property type="match status" value="1"/>
</dbReference>
<dbReference type="CDD" id="cd00684">
    <property type="entry name" value="Terpene_cyclase_plant_C1"/>
    <property type="match status" value="1"/>
</dbReference>
<evidence type="ECO:0000256" key="2">
    <source>
        <dbReference type="ARBA" id="ARBA00004721"/>
    </source>
</evidence>
<dbReference type="InterPro" id="IPR008949">
    <property type="entry name" value="Isoprenoid_synthase_dom_sf"/>
</dbReference>
<evidence type="ECO:0000256" key="1">
    <source>
        <dbReference type="ARBA" id="ARBA00001946"/>
    </source>
</evidence>
<dbReference type="SFLD" id="SFLDS00005">
    <property type="entry name" value="Isoprenoid_Synthase_Type_I"/>
    <property type="match status" value="1"/>
</dbReference>
<dbReference type="OrthoDB" id="1877784at2759"/>
<dbReference type="Gene3D" id="1.10.600.10">
    <property type="entry name" value="Farnesyl Diphosphate Synthase"/>
    <property type="match status" value="1"/>
</dbReference>
<proteinExistence type="inferred from homology"/>
<dbReference type="Gene3D" id="1.50.10.130">
    <property type="entry name" value="Terpene synthase, N-terminal domain"/>
    <property type="match status" value="1"/>
</dbReference>
<keyword evidence="6" id="KW-0175">Coiled coil</keyword>
<dbReference type="InterPro" id="IPR044814">
    <property type="entry name" value="Terpene_cyclase_plant_C1"/>
</dbReference>
<dbReference type="InterPro" id="IPR008930">
    <property type="entry name" value="Terpenoid_cyclase/PrenylTrfase"/>
</dbReference>
<sequence>MAANNIPPFFTGLDEKTQLHEAPRRSANYHPSIWGDFFLSFSSLQMDKKTRELQEDHEQLKQKVRNMLVEDPHISLQKLELINNVQRLGVSYHFEKEVRAILQEIFEVNDDLNAKDIEADDLYAISLRFRLLRQEAYHAPTGAFEYFLESDGKFKESMINNVDAMLSLYEASHVRVHGDKILDEALIFTTTRLQTLFTNPTFRSPQVSEALEQPICKRLARIDARKYISIYQLDESHDAVLLEFAKLDFNLLQRQHQKELGSLTRWWKELDAAEKLPFARDRMVECYLWTLGVYFEPQYGFARDFFLKIISLTSILDDIYDVYGTPQELRLFTHAFQRLDESHVNELPEYMKIVYTAFLDAYAEMDKKLVAKGESYRINYAKIEMKKLVDAYYEEAKWLYVDGSPTFDQYMRVALQTGAHLMLATTSLVGIQEEFVTRETFDWLSQDPLIVRASAIIGRLKDDIAGHKFEQERGHVDSAVECYMRQYGKSEEEAVRELEEQVSNAWKDINQECLKPTATFPLPILIRVVNLARVIDLVYDGDGDSYTHSSKLKSIITSVLVDPIL</sequence>
<keyword evidence="5" id="KW-0456">Lyase</keyword>
<dbReference type="Pfam" id="PF03936">
    <property type="entry name" value="Terpene_synth_C"/>
    <property type="match status" value="1"/>
</dbReference>
<feature type="domain" description="Terpene synthase N-terminal" evidence="7">
    <location>
        <begin position="33"/>
        <end position="205"/>
    </location>
</feature>
<feature type="domain" description="Terpene synthase metal-binding" evidence="8">
    <location>
        <begin position="268"/>
        <end position="508"/>
    </location>
</feature>
<dbReference type="Proteomes" id="UP001152484">
    <property type="component" value="Unassembled WGS sequence"/>
</dbReference>
<comment type="similarity">
    <text evidence="3">Belongs to the terpene synthase family.</text>
</comment>
<evidence type="ECO:0000256" key="3">
    <source>
        <dbReference type="ARBA" id="ARBA00006333"/>
    </source>
</evidence>
<evidence type="ECO:0000259" key="8">
    <source>
        <dbReference type="Pfam" id="PF03936"/>
    </source>
</evidence>
<dbReference type="GO" id="GO:0010333">
    <property type="term" value="F:terpene synthase activity"/>
    <property type="evidence" value="ECO:0007669"/>
    <property type="project" value="InterPro"/>
</dbReference>
<evidence type="ECO:0000259" key="7">
    <source>
        <dbReference type="Pfam" id="PF01397"/>
    </source>
</evidence>
<accession>A0A9P1EMZ1</accession>
<organism evidence="9 10">
    <name type="scientific">Cuscuta europaea</name>
    <name type="common">European dodder</name>
    <dbReference type="NCBI Taxonomy" id="41803"/>
    <lineage>
        <taxon>Eukaryota</taxon>
        <taxon>Viridiplantae</taxon>
        <taxon>Streptophyta</taxon>
        <taxon>Embryophyta</taxon>
        <taxon>Tracheophyta</taxon>
        <taxon>Spermatophyta</taxon>
        <taxon>Magnoliopsida</taxon>
        <taxon>eudicotyledons</taxon>
        <taxon>Gunneridae</taxon>
        <taxon>Pentapetalae</taxon>
        <taxon>asterids</taxon>
        <taxon>lamiids</taxon>
        <taxon>Solanales</taxon>
        <taxon>Convolvulaceae</taxon>
        <taxon>Cuscuteae</taxon>
        <taxon>Cuscuta</taxon>
        <taxon>Cuscuta subgen. Cuscuta</taxon>
    </lineage>
</organism>
<dbReference type="InterPro" id="IPR036965">
    <property type="entry name" value="Terpene_synth_N_sf"/>
</dbReference>
<dbReference type="GO" id="GO:0016102">
    <property type="term" value="P:diterpenoid biosynthetic process"/>
    <property type="evidence" value="ECO:0007669"/>
    <property type="project" value="InterPro"/>
</dbReference>
<evidence type="ECO:0000313" key="10">
    <source>
        <dbReference type="Proteomes" id="UP001152484"/>
    </source>
</evidence>
<evidence type="ECO:0000256" key="5">
    <source>
        <dbReference type="ARBA" id="ARBA00023239"/>
    </source>
</evidence>
<comment type="caution">
    <text evidence="9">The sequence shown here is derived from an EMBL/GenBank/DDBJ whole genome shotgun (WGS) entry which is preliminary data.</text>
</comment>
<dbReference type="EMBL" id="CAMAPE010000077">
    <property type="protein sequence ID" value="CAH9118872.1"/>
    <property type="molecule type" value="Genomic_DNA"/>
</dbReference>
<dbReference type="SFLD" id="SFLDG01019">
    <property type="entry name" value="Terpene_Cyclase_Like_1_C_Termi"/>
    <property type="match status" value="1"/>
</dbReference>
<comment type="cofactor">
    <cofactor evidence="1">
        <name>Mg(2+)</name>
        <dbReference type="ChEBI" id="CHEBI:18420"/>
    </cofactor>
</comment>
<protein>
    <submittedName>
        <fullName evidence="9">Uncharacterized protein</fullName>
    </submittedName>
</protein>
<dbReference type="Pfam" id="PF01397">
    <property type="entry name" value="Terpene_synth"/>
    <property type="match status" value="1"/>
</dbReference>
<feature type="coiled-coil region" evidence="6">
    <location>
        <begin position="43"/>
        <end position="70"/>
    </location>
</feature>
<gene>
    <name evidence="9" type="ORF">CEURO_LOCUS22116</name>
</gene>